<proteinExistence type="predicted"/>
<dbReference type="GeneID" id="92036216"/>
<accession>A0ABR1LE82</accession>
<keyword evidence="2" id="KW-1185">Reference proteome</keyword>
<evidence type="ECO:0000313" key="1">
    <source>
        <dbReference type="EMBL" id="KAK7531962.1"/>
    </source>
</evidence>
<sequence>MPAKIPARQDSRPFPLLRLDDHLLKCVIDKVVECDIEDGIKNGVWRPVYDEYGIPESSRPYRALVSLAQVNKQLRRLVKPRLFRTVRVLRRGHGDGTYCFSRDAFQHNAPLVVGGRPGIFSTAVLPEFKAPPVWLFKSTRSLAIHQFWQGSASWMTNGVKALLEAPSSLRHLHLDADAKFAQNLEQSMTAQPAAALGDVTELIISIEMSFLLEHTPNVERLSNKTFSGCITISRQCSEPMIQKFYRLCQSLPKLRTLQLTVANFDRPFRIDLPPLSLTSLSLSNEEFRSHYFPGDWDHAEAAEGPADEDIYCKRVNMRFLVGMIRSQPGLVDAHIPRPEKIDALDDDKWTWDWKGGLSDMLPAAIIAALVPTIQRVLVGRSSIVDIVRREGEQTVLRLSGDSSAGDDDDNPRGDPRFIADDDSISSGWPMWQPVPEPCWHTLWDDWKEPILTMKHRRNVDILGATLTLSITHGEPDTKATAFIVDEEGRPTSVEVNLGNPRLKALLGG</sequence>
<gene>
    <name evidence="1" type="ORF">J3D65DRAFT_670610</name>
</gene>
<dbReference type="RefSeq" id="XP_066651632.1">
    <property type="nucleotide sequence ID" value="XM_066803310.1"/>
</dbReference>
<name>A0ABR1LE82_9PEZI</name>
<reference evidence="1 2" key="1">
    <citation type="submission" date="2024-04" db="EMBL/GenBank/DDBJ databases">
        <title>Phyllosticta paracitricarpa is synonymous to the EU quarantine fungus P. citricarpa based on phylogenomic analyses.</title>
        <authorList>
            <consortium name="Lawrence Berkeley National Laboratory"/>
            <person name="Van ingen-buijs V.A."/>
            <person name="Van westerhoven A.C."/>
            <person name="Haridas S."/>
            <person name="Skiadas P."/>
            <person name="Martin F."/>
            <person name="Groenewald J.Z."/>
            <person name="Crous P.W."/>
            <person name="Seidl M.F."/>
        </authorList>
    </citation>
    <scope>NUCLEOTIDE SEQUENCE [LARGE SCALE GENOMIC DNA]</scope>
    <source>
        <strain evidence="1 2">CPC 17464</strain>
    </source>
</reference>
<dbReference type="EMBL" id="JBBPEH010000011">
    <property type="protein sequence ID" value="KAK7531962.1"/>
    <property type="molecule type" value="Genomic_DNA"/>
</dbReference>
<organism evidence="1 2">
    <name type="scientific">Phyllosticta citribraziliensis</name>
    <dbReference type="NCBI Taxonomy" id="989973"/>
    <lineage>
        <taxon>Eukaryota</taxon>
        <taxon>Fungi</taxon>
        <taxon>Dikarya</taxon>
        <taxon>Ascomycota</taxon>
        <taxon>Pezizomycotina</taxon>
        <taxon>Dothideomycetes</taxon>
        <taxon>Dothideomycetes incertae sedis</taxon>
        <taxon>Botryosphaeriales</taxon>
        <taxon>Phyllostictaceae</taxon>
        <taxon>Phyllosticta</taxon>
    </lineage>
</organism>
<comment type="caution">
    <text evidence="1">The sequence shown here is derived from an EMBL/GenBank/DDBJ whole genome shotgun (WGS) entry which is preliminary data.</text>
</comment>
<protein>
    <submittedName>
        <fullName evidence="1">Uncharacterized protein</fullName>
    </submittedName>
</protein>
<dbReference type="Proteomes" id="UP001360953">
    <property type="component" value="Unassembled WGS sequence"/>
</dbReference>
<evidence type="ECO:0000313" key="2">
    <source>
        <dbReference type="Proteomes" id="UP001360953"/>
    </source>
</evidence>